<accession>A0A9P6GUN1</accession>
<evidence type="ECO:0000256" key="1">
    <source>
        <dbReference type="SAM" id="Phobius"/>
    </source>
</evidence>
<proteinExistence type="predicted"/>
<feature type="transmembrane region" description="Helical" evidence="1">
    <location>
        <begin position="78"/>
        <end position="95"/>
    </location>
</feature>
<evidence type="ECO:0000313" key="3">
    <source>
        <dbReference type="Proteomes" id="UP000740883"/>
    </source>
</evidence>
<keyword evidence="1" id="KW-1133">Transmembrane helix</keyword>
<comment type="caution">
    <text evidence="2">The sequence shown here is derived from an EMBL/GenBank/DDBJ whole genome shotgun (WGS) entry which is preliminary data.</text>
</comment>
<dbReference type="OrthoDB" id="2200686at2759"/>
<dbReference type="Proteomes" id="UP000740883">
    <property type="component" value="Unassembled WGS sequence"/>
</dbReference>
<dbReference type="EMBL" id="SBJO01001224">
    <property type="protein sequence ID" value="KAF9749457.1"/>
    <property type="molecule type" value="Genomic_DNA"/>
</dbReference>
<gene>
    <name evidence="2" type="ORF">NGRA_3479</name>
</gene>
<keyword evidence="1" id="KW-0472">Membrane</keyword>
<protein>
    <submittedName>
        <fullName evidence="2">Uncharacterized protein</fullName>
    </submittedName>
</protein>
<reference evidence="2 3" key="1">
    <citation type="journal article" date="2020" name="Genome Biol. Evol.">
        <title>Comparative genomics of strictly vertically transmitted, feminizing microsporidia endosymbionts of amphipod crustaceans.</title>
        <authorList>
            <person name="Cormier A."/>
            <person name="Chebbi M.A."/>
            <person name="Giraud I."/>
            <person name="Wattier R."/>
            <person name="Teixeira M."/>
            <person name="Gilbert C."/>
            <person name="Rigaud T."/>
            <person name="Cordaux R."/>
        </authorList>
    </citation>
    <scope>NUCLEOTIDE SEQUENCE [LARGE SCALE GENOMIC DNA]</scope>
    <source>
        <strain evidence="2 3">Ou3-Ou53</strain>
    </source>
</reference>
<feature type="transmembrane region" description="Helical" evidence="1">
    <location>
        <begin position="26"/>
        <end position="44"/>
    </location>
</feature>
<keyword evidence="1" id="KW-0812">Transmembrane</keyword>
<evidence type="ECO:0000313" key="2">
    <source>
        <dbReference type="EMBL" id="KAF9749457.1"/>
    </source>
</evidence>
<feature type="transmembrane region" description="Helical" evidence="1">
    <location>
        <begin position="107"/>
        <end position="126"/>
    </location>
</feature>
<dbReference type="AlphaFoldDB" id="A0A9P6GUN1"/>
<feature type="transmembrane region" description="Helical" evidence="1">
    <location>
        <begin position="187"/>
        <end position="209"/>
    </location>
</feature>
<feature type="transmembrane region" description="Helical" evidence="1">
    <location>
        <begin position="162"/>
        <end position="181"/>
    </location>
</feature>
<organism evidence="2 3">
    <name type="scientific">Nosema granulosis</name>
    <dbReference type="NCBI Taxonomy" id="83296"/>
    <lineage>
        <taxon>Eukaryota</taxon>
        <taxon>Fungi</taxon>
        <taxon>Fungi incertae sedis</taxon>
        <taxon>Microsporidia</taxon>
        <taxon>Nosematidae</taxon>
        <taxon>Nosema</taxon>
    </lineage>
</organism>
<feature type="transmembrane region" description="Helical" evidence="1">
    <location>
        <begin position="132"/>
        <end position="150"/>
    </location>
</feature>
<name>A0A9P6GUN1_9MICR</name>
<keyword evidence="3" id="KW-1185">Reference proteome</keyword>
<sequence>MFFLLPSILCKETADAAAKTSTPIGMSLVVLLILDVIFLFYLLLTRSEEVKARQTYIFLVHGTYFFLAMNEIRFNAGIASTLVTIVILAVAYYFICSIPLAVKIIAVLNTSLLFSEMNAIFIHQVFGEKISALLGGSVGLVIAVVLAIFFDDLLLKLHNVFVTYIYTALLVTLLGLVDLVWSGQFGLASALDIISAIVLIGVISVIVFIR</sequence>